<dbReference type="EMBL" id="UYRT01081107">
    <property type="protein sequence ID" value="VDN23917.1"/>
    <property type="molecule type" value="Genomic_DNA"/>
</dbReference>
<evidence type="ECO:0000256" key="1">
    <source>
        <dbReference type="SAM" id="MobiDB-lite"/>
    </source>
</evidence>
<name>A0A183E005_9BILA</name>
<organism evidence="4">
    <name type="scientific">Gongylonema pulchrum</name>
    <dbReference type="NCBI Taxonomy" id="637853"/>
    <lineage>
        <taxon>Eukaryota</taxon>
        <taxon>Metazoa</taxon>
        <taxon>Ecdysozoa</taxon>
        <taxon>Nematoda</taxon>
        <taxon>Chromadorea</taxon>
        <taxon>Rhabditida</taxon>
        <taxon>Spirurina</taxon>
        <taxon>Spiruromorpha</taxon>
        <taxon>Spiruroidea</taxon>
        <taxon>Gongylonematidae</taxon>
        <taxon>Gongylonema</taxon>
    </lineage>
</organism>
<feature type="region of interest" description="Disordered" evidence="1">
    <location>
        <begin position="1"/>
        <end position="37"/>
    </location>
</feature>
<protein>
    <submittedName>
        <fullName evidence="2 4">Uncharacterized protein</fullName>
    </submittedName>
</protein>
<proteinExistence type="predicted"/>
<evidence type="ECO:0000313" key="3">
    <source>
        <dbReference type="Proteomes" id="UP000271098"/>
    </source>
</evidence>
<evidence type="ECO:0000313" key="4">
    <source>
        <dbReference type="WBParaSite" id="GPUH_0001431501-mRNA-1"/>
    </source>
</evidence>
<reference evidence="2 3" key="2">
    <citation type="submission" date="2018-11" db="EMBL/GenBank/DDBJ databases">
        <authorList>
            <consortium name="Pathogen Informatics"/>
        </authorList>
    </citation>
    <scope>NUCLEOTIDE SEQUENCE [LARGE SCALE GENOMIC DNA]</scope>
</reference>
<reference evidence="4" key="1">
    <citation type="submission" date="2016-06" db="UniProtKB">
        <authorList>
            <consortium name="WormBaseParasite"/>
        </authorList>
    </citation>
    <scope>IDENTIFICATION</scope>
</reference>
<dbReference type="WBParaSite" id="GPUH_0001431501-mRNA-1">
    <property type="protein sequence ID" value="GPUH_0001431501-mRNA-1"/>
    <property type="gene ID" value="GPUH_0001431501"/>
</dbReference>
<sequence>MMQQAAETATGVGKVRKRRRVKRMKLKKNKMENEGEEERICKRLSARFNAAKRAARDDCLPHLDTTSGMLGLDIASFHVLRRNAA</sequence>
<gene>
    <name evidence="2" type="ORF">GPUH_LOCUS14297</name>
</gene>
<keyword evidence="3" id="KW-1185">Reference proteome</keyword>
<evidence type="ECO:0000313" key="2">
    <source>
        <dbReference type="EMBL" id="VDN23917.1"/>
    </source>
</evidence>
<dbReference type="AlphaFoldDB" id="A0A183E005"/>
<dbReference type="Proteomes" id="UP000271098">
    <property type="component" value="Unassembled WGS sequence"/>
</dbReference>
<accession>A0A183E005</accession>
<feature type="compositionally biased region" description="Basic residues" evidence="1">
    <location>
        <begin position="14"/>
        <end position="28"/>
    </location>
</feature>